<feature type="transmembrane region" description="Helical" evidence="1">
    <location>
        <begin position="47"/>
        <end position="65"/>
    </location>
</feature>
<evidence type="ECO:0000313" key="2">
    <source>
        <dbReference type="EMBL" id="KAK4783824.1"/>
    </source>
</evidence>
<organism evidence="2 3">
    <name type="scientific">Trapa natans</name>
    <name type="common">Water chestnut</name>
    <dbReference type="NCBI Taxonomy" id="22666"/>
    <lineage>
        <taxon>Eukaryota</taxon>
        <taxon>Viridiplantae</taxon>
        <taxon>Streptophyta</taxon>
        <taxon>Embryophyta</taxon>
        <taxon>Tracheophyta</taxon>
        <taxon>Spermatophyta</taxon>
        <taxon>Magnoliopsida</taxon>
        <taxon>eudicotyledons</taxon>
        <taxon>Gunneridae</taxon>
        <taxon>Pentapetalae</taxon>
        <taxon>rosids</taxon>
        <taxon>malvids</taxon>
        <taxon>Myrtales</taxon>
        <taxon>Lythraceae</taxon>
        <taxon>Trapa</taxon>
    </lineage>
</organism>
<keyword evidence="1" id="KW-0472">Membrane</keyword>
<evidence type="ECO:0000313" key="3">
    <source>
        <dbReference type="Proteomes" id="UP001346149"/>
    </source>
</evidence>
<dbReference type="EMBL" id="JAXQNO010000014">
    <property type="protein sequence ID" value="KAK4783824.1"/>
    <property type="molecule type" value="Genomic_DNA"/>
</dbReference>
<evidence type="ECO:0000256" key="1">
    <source>
        <dbReference type="SAM" id="Phobius"/>
    </source>
</evidence>
<sequence>MSEHLEHRQPAYGILMLLVLTEITSPCQNTWSIDKVRRNTSTAAEKWVQFLGGLVFLGVLIGFGYW</sequence>
<proteinExistence type="predicted"/>
<reference evidence="2 3" key="1">
    <citation type="journal article" date="2023" name="Hortic Res">
        <title>Pangenome of water caltrop reveals structural variations and asymmetric subgenome divergence after allopolyploidization.</title>
        <authorList>
            <person name="Zhang X."/>
            <person name="Chen Y."/>
            <person name="Wang L."/>
            <person name="Yuan Y."/>
            <person name="Fang M."/>
            <person name="Shi L."/>
            <person name="Lu R."/>
            <person name="Comes H.P."/>
            <person name="Ma Y."/>
            <person name="Chen Y."/>
            <person name="Huang G."/>
            <person name="Zhou Y."/>
            <person name="Zheng Z."/>
            <person name="Qiu Y."/>
        </authorList>
    </citation>
    <scope>NUCLEOTIDE SEQUENCE [LARGE SCALE GENOMIC DNA]</scope>
    <source>
        <strain evidence="2">F231</strain>
    </source>
</reference>
<keyword evidence="1" id="KW-0812">Transmembrane</keyword>
<keyword evidence="3" id="KW-1185">Reference proteome</keyword>
<name>A0AAN7LGF3_TRANT</name>
<dbReference type="Proteomes" id="UP001346149">
    <property type="component" value="Unassembled WGS sequence"/>
</dbReference>
<comment type="caution">
    <text evidence="2">The sequence shown here is derived from an EMBL/GenBank/DDBJ whole genome shotgun (WGS) entry which is preliminary data.</text>
</comment>
<gene>
    <name evidence="2" type="ORF">SAY86_018192</name>
</gene>
<keyword evidence="1" id="KW-1133">Transmembrane helix</keyword>
<accession>A0AAN7LGF3</accession>
<dbReference type="AlphaFoldDB" id="A0AAN7LGF3"/>
<protein>
    <submittedName>
        <fullName evidence="2">Uncharacterized protein</fullName>
    </submittedName>
</protein>